<evidence type="ECO:0000313" key="10">
    <source>
        <dbReference type="Proteomes" id="UP000215546"/>
    </source>
</evidence>
<sequence>MYNIILILLCSLVTAVPKIIPLKYLKGKQLSRQTAEFLNIIPYTSLSIMVIRGILTASSEMLIPTIVASIVAIIIAYLKENVGLTIILAVLTAFVCLKFF</sequence>
<evidence type="ECO:0000313" key="5">
    <source>
        <dbReference type="EMBL" id="OXZ38954.1"/>
    </source>
</evidence>
<name>A0A233W2Y5_FINMA</name>
<accession>A0A233W2Y5</accession>
<evidence type="ECO:0000313" key="11">
    <source>
        <dbReference type="Proteomes" id="UP000235723"/>
    </source>
</evidence>
<dbReference type="EMBL" id="JAHAIK010000019">
    <property type="protein sequence ID" value="MBS5965401.1"/>
    <property type="molecule type" value="Genomic_DNA"/>
</dbReference>
<evidence type="ECO:0000313" key="6">
    <source>
        <dbReference type="EMBL" id="PMC59540.1"/>
    </source>
</evidence>
<keyword evidence="1" id="KW-1133">Transmembrane helix</keyword>
<reference evidence="2" key="5">
    <citation type="submission" date="2021-02" db="EMBL/GenBank/DDBJ databases">
        <title>Infant gut strain persistence is associated with maternal origin, phylogeny, and functional potential including surface adhesion and iron acquisition.</title>
        <authorList>
            <person name="Lou Y.C."/>
        </authorList>
    </citation>
    <scope>NUCLEOTIDE SEQUENCE</scope>
    <source>
        <strain evidence="2">L3_058_000G1_dasL3_058_000G1_concoct_72</strain>
    </source>
</reference>
<dbReference type="Proteomes" id="UP000215413">
    <property type="component" value="Unassembled WGS sequence"/>
</dbReference>
<feature type="transmembrane region" description="Helical" evidence="1">
    <location>
        <begin position="62"/>
        <end position="78"/>
    </location>
</feature>
<evidence type="ECO:0000313" key="9">
    <source>
        <dbReference type="Proteomes" id="UP000215413"/>
    </source>
</evidence>
<reference evidence="6 11" key="3">
    <citation type="submission" date="2017-09" db="EMBL/GenBank/DDBJ databases">
        <title>Bacterial strain isolated from the female urinary microbiota.</title>
        <authorList>
            <person name="Thomas-White K."/>
            <person name="Kumar N."/>
            <person name="Forster S."/>
            <person name="Putonti C."/>
            <person name="Lawley T."/>
            <person name="Wolfe A.J."/>
        </authorList>
    </citation>
    <scope>NUCLEOTIDE SEQUENCE [LARGE SCALE GENOMIC DNA]</scope>
    <source>
        <strain evidence="6 11">UMB0115</strain>
    </source>
</reference>
<evidence type="ECO:0000313" key="8">
    <source>
        <dbReference type="Proteomes" id="UP000215361"/>
    </source>
</evidence>
<organism evidence="5 8">
    <name type="scientific">Finegoldia magna</name>
    <name type="common">Peptostreptococcus magnus</name>
    <dbReference type="NCBI Taxonomy" id="1260"/>
    <lineage>
        <taxon>Bacteria</taxon>
        <taxon>Bacillati</taxon>
        <taxon>Bacillota</taxon>
        <taxon>Tissierellia</taxon>
        <taxon>Tissierellales</taxon>
        <taxon>Peptoniphilaceae</taxon>
        <taxon>Finegoldia</taxon>
    </lineage>
</organism>
<dbReference type="RefSeq" id="WP_002838595.1">
    <property type="nucleotide sequence ID" value="NZ_AP031486.1"/>
</dbReference>
<reference evidence="8 9" key="2">
    <citation type="submission" date="2017-04" db="EMBL/GenBank/DDBJ databases">
        <title>Finegoldia magna isolated from orthopedic joint implant-associated infections.</title>
        <authorList>
            <person name="Bjorklund S."/>
            <person name="Bruggemann H."/>
            <person name="Jensen A."/>
            <person name="Hellmark B."/>
            <person name="Soderquist B."/>
        </authorList>
    </citation>
    <scope>NUCLEOTIDE SEQUENCE [LARGE SCALE GENOMIC DNA]</scope>
    <source>
        <strain evidence="8">08T492</strain>
        <strain evidence="10">12T273</strain>
        <strain evidence="9">CCUG 54800</strain>
    </source>
</reference>
<dbReference type="Proteomes" id="UP000730862">
    <property type="component" value="Unassembled WGS sequence"/>
</dbReference>
<evidence type="ECO:0000313" key="12">
    <source>
        <dbReference type="Proteomes" id="UP000502899"/>
    </source>
</evidence>
<dbReference type="EMBL" id="NDYE01000010">
    <property type="protein sequence ID" value="OXZ32748.1"/>
    <property type="molecule type" value="Genomic_DNA"/>
</dbReference>
<feature type="transmembrane region" description="Helical" evidence="1">
    <location>
        <begin position="37"/>
        <end position="55"/>
    </location>
</feature>
<dbReference type="Proteomes" id="UP000235723">
    <property type="component" value="Unassembled WGS sequence"/>
</dbReference>
<reference evidence="5" key="1">
    <citation type="journal article" date="2017" name="J. Clin. Microbiol.">
        <title>Finegoldia magna Isolated from Orthopedic Joint Implant-Associated Infections.</title>
        <authorList>
            <person name="Soderquist B."/>
            <person name="Bjorklund S."/>
            <person name="Hellmark B."/>
            <person name="Jensen A."/>
            <person name="Bruggemann H."/>
        </authorList>
    </citation>
    <scope>NUCLEOTIDE SEQUENCE</scope>
    <source>
        <strain evidence="5">08T492</strain>
        <strain evidence="4">12T273</strain>
        <strain evidence="3">CCUG 54800</strain>
    </source>
</reference>
<dbReference type="EMBL" id="NDYC01000015">
    <property type="protein sequence ID" value="OXZ28059.1"/>
    <property type="molecule type" value="Genomic_DNA"/>
</dbReference>
<keyword evidence="1" id="KW-0812">Transmembrane</keyword>
<keyword evidence="1" id="KW-0472">Membrane</keyword>
<dbReference type="Proteomes" id="UP000215546">
    <property type="component" value="Unassembled WGS sequence"/>
</dbReference>
<dbReference type="Proteomes" id="UP000215361">
    <property type="component" value="Unassembled WGS sequence"/>
</dbReference>
<evidence type="ECO:0000313" key="2">
    <source>
        <dbReference type="EMBL" id="MBS5965401.1"/>
    </source>
</evidence>
<protein>
    <submittedName>
        <fullName evidence="2">AzlD domain-containing protein</fullName>
    </submittedName>
    <submittedName>
        <fullName evidence="5">Branched-chain amino acid transport protein (AzlD)</fullName>
    </submittedName>
</protein>
<dbReference type="AlphaFoldDB" id="A0A233W2Y5"/>
<dbReference type="EMBL" id="CP054000">
    <property type="protein sequence ID" value="QKH79657.1"/>
    <property type="molecule type" value="Genomic_DNA"/>
</dbReference>
<dbReference type="EMBL" id="NDYI01000008">
    <property type="protein sequence ID" value="OXZ38954.1"/>
    <property type="molecule type" value="Genomic_DNA"/>
</dbReference>
<dbReference type="InterPro" id="IPR008407">
    <property type="entry name" value="Brnchd-chn_aa_trnsp_AzlD"/>
</dbReference>
<evidence type="ECO:0000313" key="4">
    <source>
        <dbReference type="EMBL" id="OXZ32748.1"/>
    </source>
</evidence>
<evidence type="ECO:0000313" key="7">
    <source>
        <dbReference type="EMBL" id="QKH79657.1"/>
    </source>
</evidence>
<evidence type="ECO:0000256" key="1">
    <source>
        <dbReference type="SAM" id="Phobius"/>
    </source>
</evidence>
<reference evidence="7 12" key="4">
    <citation type="submission" date="2020-05" db="EMBL/GenBank/DDBJ databases">
        <title>FDA dAtabase for Regulatory Grade micrObial Sequences (FDA-ARGOS): Supporting development and validation of Infectious Disease Dx tests.</title>
        <authorList>
            <person name="Pederson C."/>
            <person name="Tallon L."/>
            <person name="Sadzewicz L."/>
            <person name="Zhao X."/>
            <person name="Vavikolanu K."/>
            <person name="Mehta A."/>
            <person name="Aluvathingal J."/>
            <person name="Nadendla S."/>
            <person name="Myers T."/>
            <person name="Yan Y."/>
            <person name="Sichtig H."/>
        </authorList>
    </citation>
    <scope>NUCLEOTIDE SEQUENCE [LARGE SCALE GENOMIC DNA]</scope>
    <source>
        <strain evidence="7 12">FDAARGOS_764</strain>
    </source>
</reference>
<dbReference type="Pfam" id="PF05437">
    <property type="entry name" value="AzlD"/>
    <property type="match status" value="1"/>
</dbReference>
<evidence type="ECO:0000313" key="3">
    <source>
        <dbReference type="EMBL" id="OXZ28059.1"/>
    </source>
</evidence>
<dbReference type="OMA" id="NITYTIC"/>
<proteinExistence type="predicted"/>
<dbReference type="Proteomes" id="UP000502899">
    <property type="component" value="Chromosome"/>
</dbReference>
<gene>
    <name evidence="3" type="ORF">B9N49_02935</name>
    <name evidence="4" type="ORF">B9N55_04260</name>
    <name evidence="5" type="ORF">B9N56_02300</name>
    <name evidence="6" type="ORF">CJ208_08140</name>
    <name evidence="7" type="ORF">FOC70_04465</name>
    <name evidence="2" type="ORF">KIA07_07045</name>
</gene>
<dbReference type="EMBL" id="PNHD01000013">
    <property type="protein sequence ID" value="PMC59540.1"/>
    <property type="molecule type" value="Genomic_DNA"/>
</dbReference>
<dbReference type="GeneID" id="60839886"/>